<feature type="transmembrane region" description="Helical" evidence="6">
    <location>
        <begin position="372"/>
        <end position="398"/>
    </location>
</feature>
<dbReference type="GO" id="GO:0005886">
    <property type="term" value="C:plasma membrane"/>
    <property type="evidence" value="ECO:0007669"/>
    <property type="project" value="UniProtKB-SubCell"/>
</dbReference>
<feature type="transmembrane region" description="Helical" evidence="6">
    <location>
        <begin position="327"/>
        <end position="352"/>
    </location>
</feature>
<keyword evidence="5 6" id="KW-0472">Membrane</keyword>
<dbReference type="PANTHER" id="PTHR32522">
    <property type="match status" value="1"/>
</dbReference>
<comment type="subcellular location">
    <subcellularLocation>
        <location evidence="1">Cell membrane</location>
        <topology evidence="1">Multi-pass membrane protein</topology>
    </subcellularLocation>
</comment>
<evidence type="ECO:0000256" key="4">
    <source>
        <dbReference type="ARBA" id="ARBA00022989"/>
    </source>
</evidence>
<dbReference type="RefSeq" id="XP_029241494.1">
    <property type="nucleotide sequence ID" value="XM_029378729.1"/>
</dbReference>
<dbReference type="PANTHER" id="PTHR32522:SF3">
    <property type="entry name" value="ABC3 TRANSPORTER PERMEASE PROTEIN DOMAIN-CONTAINING PROTEIN"/>
    <property type="match status" value="1"/>
</dbReference>
<evidence type="ECO:0000256" key="1">
    <source>
        <dbReference type="ARBA" id="ARBA00004651"/>
    </source>
</evidence>
<evidence type="ECO:0000259" key="7">
    <source>
        <dbReference type="Pfam" id="PF02687"/>
    </source>
</evidence>
<proteinExistence type="predicted"/>
<comment type="caution">
    <text evidence="8">The sequence shown here is derived from an EMBL/GenBank/DDBJ whole genome shotgun (WGS) entry which is preliminary data.</text>
</comment>
<dbReference type="InterPro" id="IPR003838">
    <property type="entry name" value="ABC3_permease_C"/>
</dbReference>
<keyword evidence="2" id="KW-1003">Cell membrane</keyword>
<feature type="domain" description="ABC3 transporter permease C-terminal" evidence="7">
    <location>
        <begin position="286"/>
        <end position="400"/>
    </location>
</feature>
<dbReference type="GeneID" id="40325630"/>
<evidence type="ECO:0000256" key="2">
    <source>
        <dbReference type="ARBA" id="ARBA00022475"/>
    </source>
</evidence>
<evidence type="ECO:0000256" key="6">
    <source>
        <dbReference type="SAM" id="Phobius"/>
    </source>
</evidence>
<evidence type="ECO:0000313" key="8">
    <source>
        <dbReference type="EMBL" id="RNF10337.1"/>
    </source>
</evidence>
<dbReference type="AlphaFoldDB" id="A0A3R7LAE0"/>
<keyword evidence="4 6" id="KW-1133">Transmembrane helix</keyword>
<dbReference type="Pfam" id="PF02687">
    <property type="entry name" value="FtsX"/>
    <property type="match status" value="1"/>
</dbReference>
<evidence type="ECO:0000313" key="9">
    <source>
        <dbReference type="Proteomes" id="UP000283634"/>
    </source>
</evidence>
<dbReference type="Proteomes" id="UP000283634">
    <property type="component" value="Unassembled WGS sequence"/>
</dbReference>
<evidence type="ECO:0000256" key="3">
    <source>
        <dbReference type="ARBA" id="ARBA00022692"/>
    </source>
</evidence>
<keyword evidence="3 6" id="KW-0812">Transmembrane</keyword>
<reference evidence="8 9" key="1">
    <citation type="journal article" date="2018" name="BMC Genomics">
        <title>Genomic comparison of Trypanosoma conorhini and Trypanosoma rangeli to Trypanosoma cruzi strains of high and low virulence.</title>
        <authorList>
            <person name="Bradwell K.R."/>
            <person name="Koparde V.N."/>
            <person name="Matveyev A.V."/>
            <person name="Serrano M.G."/>
            <person name="Alves J.M."/>
            <person name="Parikh H."/>
            <person name="Huang B."/>
            <person name="Lee V."/>
            <person name="Espinosa-Alvarez O."/>
            <person name="Ortiz P.A."/>
            <person name="Costa-Martins A.G."/>
            <person name="Teixeira M.M."/>
            <person name="Buck G.A."/>
        </authorList>
    </citation>
    <scope>NUCLEOTIDE SEQUENCE [LARGE SCALE GENOMIC DNA]</scope>
    <source>
        <strain evidence="8 9">AM80</strain>
    </source>
</reference>
<dbReference type="VEuPathDB" id="TriTrypDB:TRSC58_05833"/>
<keyword evidence="9" id="KW-1185">Reference proteome</keyword>
<gene>
    <name evidence="8" type="ORF">TraAM80_01697</name>
</gene>
<dbReference type="OrthoDB" id="2126250at2759"/>
<feature type="transmembrane region" description="Helical" evidence="6">
    <location>
        <begin position="276"/>
        <end position="300"/>
    </location>
</feature>
<accession>A0A3R7LAE0</accession>
<sequence>MYAFSLGFVIFISIAFQVQLRSFQYGIRRSMGAEVVIEFEGVNLFKFSEMARYIQIYVPQVSGIAFLSHAISPKLHVKNVTLVSPGRYQEVFMGEFRAISPNYFEVLDKNFLRVKKYNRESRKYSLSGALYTVDRNKIIVSTSVYSCLQSKSFADGILLVIGLITDGIKQTVENVRYALKPSAVLDAAPQVTMSKYRGITGTLLTSFPSLARLSATDYLSVRSLMLSTVSLRVSSKVDVEFVSQMMSKYLRRSRITEFHIREDGTTVQYLGIAERIIGFFFTFTQVITMGICFFSLLASITANVSESVKEIGIYLCIGMTKFQIHRIFVWEAFVIIIASAALGLVVGLIVGYSMQLQNELFSQLDVGFAFPYPQVVVISVMAVGAAMLSSFPPVAAVLRLPSITHILRRTT</sequence>
<dbReference type="EMBL" id="MKGL01000033">
    <property type="protein sequence ID" value="RNF10337.1"/>
    <property type="molecule type" value="Genomic_DNA"/>
</dbReference>
<protein>
    <submittedName>
        <fullName evidence="8">Permease, family protein</fullName>
    </submittedName>
</protein>
<name>A0A3R7LAE0_TRYRA</name>
<evidence type="ECO:0000256" key="5">
    <source>
        <dbReference type="ARBA" id="ARBA00023136"/>
    </source>
</evidence>
<organism evidence="8 9">
    <name type="scientific">Trypanosoma rangeli</name>
    <dbReference type="NCBI Taxonomy" id="5698"/>
    <lineage>
        <taxon>Eukaryota</taxon>
        <taxon>Discoba</taxon>
        <taxon>Euglenozoa</taxon>
        <taxon>Kinetoplastea</taxon>
        <taxon>Metakinetoplastina</taxon>
        <taxon>Trypanosomatida</taxon>
        <taxon>Trypanosomatidae</taxon>
        <taxon>Trypanosoma</taxon>
        <taxon>Herpetosoma</taxon>
    </lineage>
</organism>